<dbReference type="PANTHER" id="PTHR31511:SF12">
    <property type="entry name" value="RHO TERMINATION FACTOR N-TERMINAL DOMAIN-CONTAINING PROTEIN"/>
    <property type="match status" value="1"/>
</dbReference>
<dbReference type="InterPro" id="IPR043502">
    <property type="entry name" value="DNA/RNA_pol_sf"/>
</dbReference>
<dbReference type="PANTHER" id="PTHR31511">
    <property type="entry name" value="PROTEIN CBG23764"/>
    <property type="match status" value="1"/>
</dbReference>
<dbReference type="OrthoDB" id="6602337at2759"/>
<dbReference type="Proteomes" id="UP001154078">
    <property type="component" value="Chromosome 4"/>
</dbReference>
<evidence type="ECO:0000313" key="2">
    <source>
        <dbReference type="Proteomes" id="UP001154078"/>
    </source>
</evidence>
<dbReference type="InterPro" id="IPR044925">
    <property type="entry name" value="His-Me_finger_sf"/>
</dbReference>
<dbReference type="EMBL" id="OV121135">
    <property type="protein sequence ID" value="CAH0555084.1"/>
    <property type="molecule type" value="Genomic_DNA"/>
</dbReference>
<dbReference type="AlphaFoldDB" id="A0A9P0B518"/>
<organism evidence="1 2">
    <name type="scientific">Brassicogethes aeneus</name>
    <name type="common">Rape pollen beetle</name>
    <name type="synonym">Meligethes aeneus</name>
    <dbReference type="NCBI Taxonomy" id="1431903"/>
    <lineage>
        <taxon>Eukaryota</taxon>
        <taxon>Metazoa</taxon>
        <taxon>Ecdysozoa</taxon>
        <taxon>Arthropoda</taxon>
        <taxon>Hexapoda</taxon>
        <taxon>Insecta</taxon>
        <taxon>Pterygota</taxon>
        <taxon>Neoptera</taxon>
        <taxon>Endopterygota</taxon>
        <taxon>Coleoptera</taxon>
        <taxon>Polyphaga</taxon>
        <taxon>Cucujiformia</taxon>
        <taxon>Nitidulidae</taxon>
        <taxon>Meligethinae</taxon>
        <taxon>Brassicogethes</taxon>
    </lineage>
</organism>
<evidence type="ECO:0008006" key="3">
    <source>
        <dbReference type="Google" id="ProtNLM"/>
    </source>
</evidence>
<dbReference type="SUPFAM" id="SSF54060">
    <property type="entry name" value="His-Me finger endonucleases"/>
    <property type="match status" value="1"/>
</dbReference>
<evidence type="ECO:0000313" key="1">
    <source>
        <dbReference type="EMBL" id="CAH0555084.1"/>
    </source>
</evidence>
<proteinExistence type="predicted"/>
<sequence>MSFFKKINAVATAEDKEIKKSEELERGQLYPIKALKIVNGKYGEIPLVEFKDFAVFLPKRMTKVVEENLEELNNGKFGLVYLDKFKMDVEIGHVSTTSLNLISNAFKLLSANFCPHASKVWLNLIKKNIRLSQNLLKKSTSIGTKKKIIAIIGQLKRYQLLINNLCVKHVGGGTLKTKRSDRIKWLDLTTAFKSIIINIKHLDPLTFLNDAFYLFQSRIKNILKSIPLLKVNTSFRGEFLKIELNNEIKYFSTKNIVIDGSVNLKNWFQDNVVDKILNKLSEFSEKDSGWALKKVLSLEININKYEVGNGSSFIRLPEEIAKKHACVNVKNYDDDACFTWAVTSALHQAKTNNDRTSSYPHYEDVLNFANIKFPISIQDISKFEKLNSISINVYTLELIKTDKTSFLKTVPSRLTKNKLDKHINLLCIQNKYYPNERDSVDNDEDEDTIIKIKLTDHEEYCKKLNQCKISFPKEKSICFKNFKNKESAPFILYADVESILLPISDNNNLKSHKYQEHKAFSVGYYLKCKYDDNLSYFKSYRGLDCMEWFAKEIEDISKFIQFKMLNIIPLNTNVDLKYATKQCHICNKNFIQGDVIVRDHCHFSGNFRGFAHQICNLNYNKKFVVPIVFHNFSGYDSHFIIQDIAKYGKITLLPINKEKYISFTWFDHKTKIQFRFIDSFRFMASSLDKLSSYLTEYPILNREFANLSVEKIKLLERKGVFPYDFIDSEEKLKYANLPSKKYFYNKLNDCDISAKDYSHALKIWNTFNIKDLGEYSDLYLKTDILLLADVFEQFRESCLKTYQLDPAHYYTLPGYTWDCMLKITECKPDTIQCVDMLLFIEQGIRGGVSQCCNRYAEANNKYMGDAFDGSKPSNYLLYLDVNNLYGWAMSQYLPYGGFKWADPNLDVTQIPDDAPEGYFLEVDLEYPQHLHDLHKDLPLCPEHQKPPNSKLSKLMTTLHNKTKYVIHYRNLKQVLKQGLVLTKIHRVLKFGQSPWLKSYIDLNTNLRQNAKNEFEKNLFKLMNNAVFGKTMENIRKHRIVKLVNKWEDTDSLIYEFTCNDVYDEVIHKDIHRFDTSDYPQDNKWNIPLVNKKIPGLMKDELNGEIITHFVGLRSKMYTYKTINSKCIKKSKGVKYNVVKSLTFNDYLECLRKKTNKNVIQRIIKSNAHNVYSIEQSKIGLSAYDDKRHLLLNSDDTLPHGHFSIALLDSM</sequence>
<dbReference type="GO" id="GO:0071897">
    <property type="term" value="P:DNA biosynthetic process"/>
    <property type="evidence" value="ECO:0007669"/>
    <property type="project" value="UniProtKB-ARBA"/>
</dbReference>
<dbReference type="InterPro" id="IPR012337">
    <property type="entry name" value="RNaseH-like_sf"/>
</dbReference>
<keyword evidence="2" id="KW-1185">Reference proteome</keyword>
<dbReference type="SUPFAM" id="SSF53098">
    <property type="entry name" value="Ribonuclease H-like"/>
    <property type="match status" value="1"/>
</dbReference>
<gene>
    <name evidence="1" type="ORF">MELIAE_LOCUS6520</name>
</gene>
<accession>A0A9P0B518</accession>
<dbReference type="SUPFAM" id="SSF56672">
    <property type="entry name" value="DNA/RNA polymerases"/>
    <property type="match status" value="1"/>
</dbReference>
<protein>
    <recommendedName>
        <fullName evidence="3">DNA-directed DNA polymerase</fullName>
    </recommendedName>
</protein>
<reference evidence="1" key="1">
    <citation type="submission" date="2021-12" db="EMBL/GenBank/DDBJ databases">
        <authorList>
            <person name="King R."/>
        </authorList>
    </citation>
    <scope>NUCLEOTIDE SEQUENCE</scope>
</reference>
<dbReference type="GO" id="GO:0042575">
    <property type="term" value="C:DNA polymerase complex"/>
    <property type="evidence" value="ECO:0007669"/>
    <property type="project" value="UniProtKB-ARBA"/>
</dbReference>
<name>A0A9P0B518_BRAAE</name>